<dbReference type="AlphaFoldDB" id="C1F7F0"/>
<organism evidence="3 4">
    <name type="scientific">Acidobacterium capsulatum (strain ATCC 51196 / DSM 11244 / BCRC 80197 / JCM 7670 / NBRC 15755 / NCIMB 13165 / 161)</name>
    <dbReference type="NCBI Taxonomy" id="240015"/>
    <lineage>
        <taxon>Bacteria</taxon>
        <taxon>Pseudomonadati</taxon>
        <taxon>Acidobacteriota</taxon>
        <taxon>Terriglobia</taxon>
        <taxon>Terriglobales</taxon>
        <taxon>Acidobacteriaceae</taxon>
        <taxon>Acidobacterium</taxon>
    </lineage>
</organism>
<reference evidence="3 4" key="1">
    <citation type="journal article" date="2009" name="Appl. Environ. Microbiol.">
        <title>Three genomes from the phylum Acidobacteria provide insight into the lifestyles of these microorganisms in soils.</title>
        <authorList>
            <person name="Ward N.L."/>
            <person name="Challacombe J.F."/>
            <person name="Janssen P.H."/>
            <person name="Henrissat B."/>
            <person name="Coutinho P.M."/>
            <person name="Wu M."/>
            <person name="Xie G."/>
            <person name="Haft D.H."/>
            <person name="Sait M."/>
            <person name="Badger J."/>
            <person name="Barabote R.D."/>
            <person name="Bradley B."/>
            <person name="Brettin T.S."/>
            <person name="Brinkac L.M."/>
            <person name="Bruce D."/>
            <person name="Creasy T."/>
            <person name="Daugherty S.C."/>
            <person name="Davidsen T.M."/>
            <person name="DeBoy R.T."/>
            <person name="Detter J.C."/>
            <person name="Dodson R.J."/>
            <person name="Durkin A.S."/>
            <person name="Ganapathy A."/>
            <person name="Gwinn-Giglio M."/>
            <person name="Han C.S."/>
            <person name="Khouri H."/>
            <person name="Kiss H."/>
            <person name="Kothari S.P."/>
            <person name="Madupu R."/>
            <person name="Nelson K.E."/>
            <person name="Nelson W.C."/>
            <person name="Paulsen I."/>
            <person name="Penn K."/>
            <person name="Ren Q."/>
            <person name="Rosovitz M.J."/>
            <person name="Selengut J.D."/>
            <person name="Shrivastava S."/>
            <person name="Sullivan S.A."/>
            <person name="Tapia R."/>
            <person name="Thompson L.S."/>
            <person name="Watkins K.L."/>
            <person name="Yang Q."/>
            <person name="Yu C."/>
            <person name="Zafar N."/>
            <person name="Zhou L."/>
            <person name="Kuske C.R."/>
        </authorList>
    </citation>
    <scope>NUCLEOTIDE SEQUENCE [LARGE SCALE GENOMIC DNA]</scope>
    <source>
        <strain evidence="4">ATCC 51196 / DSM 11244 / BCRC 80197 / JCM 7670 / NBRC 15755 / NCIMB 13165 / 161</strain>
    </source>
</reference>
<feature type="transmembrane region" description="Helical" evidence="1">
    <location>
        <begin position="108"/>
        <end position="126"/>
    </location>
</feature>
<dbReference type="InterPro" id="IPR013099">
    <property type="entry name" value="K_chnl_dom"/>
</dbReference>
<keyword evidence="1" id="KW-0812">Transmembrane</keyword>
<dbReference type="Proteomes" id="UP000002207">
    <property type="component" value="Chromosome"/>
</dbReference>
<feature type="transmembrane region" description="Helical" evidence="1">
    <location>
        <begin position="58"/>
        <end position="77"/>
    </location>
</feature>
<keyword evidence="1" id="KW-0472">Membrane</keyword>
<dbReference type="KEGG" id="aca:ACP_1706"/>
<dbReference type="STRING" id="240015.ACP_1706"/>
<feature type="transmembrane region" description="Helical" evidence="1">
    <location>
        <begin position="35"/>
        <end position="52"/>
    </location>
</feature>
<feature type="transmembrane region" description="Helical" evidence="1">
    <location>
        <begin position="84"/>
        <end position="102"/>
    </location>
</feature>
<dbReference type="eggNOG" id="ENOG50314KS">
    <property type="taxonomic scope" value="Bacteria"/>
</dbReference>
<name>C1F7F0_ACIC5</name>
<dbReference type="EMBL" id="CP001472">
    <property type="protein sequence ID" value="ACO32785.1"/>
    <property type="molecule type" value="Genomic_DNA"/>
</dbReference>
<evidence type="ECO:0000313" key="3">
    <source>
        <dbReference type="EMBL" id="ACO32785.1"/>
    </source>
</evidence>
<keyword evidence="1" id="KW-1133">Transmembrane helix</keyword>
<feature type="transmembrane region" description="Helical" evidence="1">
    <location>
        <begin position="182"/>
        <end position="200"/>
    </location>
</feature>
<dbReference type="Pfam" id="PF07885">
    <property type="entry name" value="Ion_trans_2"/>
    <property type="match status" value="1"/>
</dbReference>
<dbReference type="Gene3D" id="1.10.287.70">
    <property type="match status" value="1"/>
</dbReference>
<evidence type="ECO:0000256" key="1">
    <source>
        <dbReference type="SAM" id="Phobius"/>
    </source>
</evidence>
<gene>
    <name evidence="3" type="ordered locus">ACP_1706</name>
</gene>
<sequence>MVSASHKHSGSRDNAHRGARSSRHSWRHWIRVHEARLFLVALLLLTLLSPLADLWKYGRLLLGPPVVLIVLTTVHYGQASRRTFWIALVAAMGWLVTLPGVGPFPANPWWSSLLMIVLSLLMLAMMGRQFIGARSVNVETMFAALSGYLLLATLWSQIYALIAAVRPEAFHFGGSGPPKLYSLMYFSLQTLTSLGLGDVLPVDPFARMLTVVETVLGQFYLAAVIGRLASLARPEEESTE</sequence>
<keyword evidence="4" id="KW-1185">Reference proteome</keyword>
<evidence type="ECO:0000259" key="2">
    <source>
        <dbReference type="Pfam" id="PF07885"/>
    </source>
</evidence>
<dbReference type="HOGENOM" id="CLU_089632_1_0_0"/>
<protein>
    <submittedName>
        <fullName evidence="3">Ion channel family protein</fullName>
    </submittedName>
</protein>
<dbReference type="InParanoid" id="C1F7F0"/>
<proteinExistence type="predicted"/>
<feature type="transmembrane region" description="Helical" evidence="1">
    <location>
        <begin position="138"/>
        <end position="162"/>
    </location>
</feature>
<evidence type="ECO:0000313" key="4">
    <source>
        <dbReference type="Proteomes" id="UP000002207"/>
    </source>
</evidence>
<accession>C1F7F0</accession>
<feature type="domain" description="Potassium channel" evidence="2">
    <location>
        <begin position="179"/>
        <end position="231"/>
    </location>
</feature>
<dbReference type="SUPFAM" id="SSF81324">
    <property type="entry name" value="Voltage-gated potassium channels"/>
    <property type="match status" value="1"/>
</dbReference>